<comment type="caution">
    <text evidence="2">The sequence shown here is derived from an EMBL/GenBank/DDBJ whole genome shotgun (WGS) entry which is preliminary data.</text>
</comment>
<protein>
    <submittedName>
        <fullName evidence="2">Uncharacterized protein</fullName>
    </submittedName>
</protein>
<reference evidence="2" key="1">
    <citation type="journal article" date="2023" name="Mol. Phylogenet. Evol.">
        <title>Genome-scale phylogeny and comparative genomics of the fungal order Sordariales.</title>
        <authorList>
            <person name="Hensen N."/>
            <person name="Bonometti L."/>
            <person name="Westerberg I."/>
            <person name="Brannstrom I.O."/>
            <person name="Guillou S."/>
            <person name="Cros-Aarteil S."/>
            <person name="Calhoun S."/>
            <person name="Haridas S."/>
            <person name="Kuo A."/>
            <person name="Mondo S."/>
            <person name="Pangilinan J."/>
            <person name="Riley R."/>
            <person name="LaButti K."/>
            <person name="Andreopoulos B."/>
            <person name="Lipzen A."/>
            <person name="Chen C."/>
            <person name="Yan M."/>
            <person name="Daum C."/>
            <person name="Ng V."/>
            <person name="Clum A."/>
            <person name="Steindorff A."/>
            <person name="Ohm R.A."/>
            <person name="Martin F."/>
            <person name="Silar P."/>
            <person name="Natvig D.O."/>
            <person name="Lalanne C."/>
            <person name="Gautier V."/>
            <person name="Ament-Velasquez S.L."/>
            <person name="Kruys A."/>
            <person name="Hutchinson M.I."/>
            <person name="Powell A.J."/>
            <person name="Barry K."/>
            <person name="Miller A.N."/>
            <person name="Grigoriev I.V."/>
            <person name="Debuchy R."/>
            <person name="Gladieux P."/>
            <person name="Hiltunen Thoren M."/>
            <person name="Johannesson H."/>
        </authorList>
    </citation>
    <scope>NUCLEOTIDE SEQUENCE</scope>
    <source>
        <strain evidence="2">CBS 892.96</strain>
    </source>
</reference>
<gene>
    <name evidence="2" type="ORF">QBC36DRAFT_365488</name>
</gene>
<feature type="region of interest" description="Disordered" evidence="1">
    <location>
        <begin position="85"/>
        <end position="116"/>
    </location>
</feature>
<name>A0AAN6VXW3_9PEZI</name>
<feature type="non-terminal residue" evidence="2">
    <location>
        <position position="1"/>
    </location>
</feature>
<reference evidence="2" key="2">
    <citation type="submission" date="2023-05" db="EMBL/GenBank/DDBJ databases">
        <authorList>
            <consortium name="Lawrence Berkeley National Laboratory"/>
            <person name="Steindorff A."/>
            <person name="Hensen N."/>
            <person name="Bonometti L."/>
            <person name="Westerberg I."/>
            <person name="Brannstrom I.O."/>
            <person name="Guillou S."/>
            <person name="Cros-Aarteil S."/>
            <person name="Calhoun S."/>
            <person name="Haridas S."/>
            <person name="Kuo A."/>
            <person name="Mondo S."/>
            <person name="Pangilinan J."/>
            <person name="Riley R."/>
            <person name="Labutti K."/>
            <person name="Andreopoulos B."/>
            <person name="Lipzen A."/>
            <person name="Chen C."/>
            <person name="Yanf M."/>
            <person name="Daum C."/>
            <person name="Ng V."/>
            <person name="Clum A."/>
            <person name="Ohm R."/>
            <person name="Martin F."/>
            <person name="Silar P."/>
            <person name="Natvig D."/>
            <person name="Lalanne C."/>
            <person name="Gautier V."/>
            <person name="Ament-Velasquez S.L."/>
            <person name="Kruys A."/>
            <person name="Hutchinson M.I."/>
            <person name="Powell A.J."/>
            <person name="Barry K."/>
            <person name="Miller A.N."/>
            <person name="Grigoriev I.V."/>
            <person name="Debuchy R."/>
            <person name="Gladieux P."/>
            <person name="Thoren M.H."/>
            <person name="Johannesson H."/>
        </authorList>
    </citation>
    <scope>NUCLEOTIDE SEQUENCE</scope>
    <source>
        <strain evidence="2">CBS 892.96</strain>
    </source>
</reference>
<dbReference type="AlphaFoldDB" id="A0AAN6VXW3"/>
<accession>A0AAN6VXW3</accession>
<organism evidence="2 3">
    <name type="scientific">Triangularia setosa</name>
    <dbReference type="NCBI Taxonomy" id="2587417"/>
    <lineage>
        <taxon>Eukaryota</taxon>
        <taxon>Fungi</taxon>
        <taxon>Dikarya</taxon>
        <taxon>Ascomycota</taxon>
        <taxon>Pezizomycotina</taxon>
        <taxon>Sordariomycetes</taxon>
        <taxon>Sordariomycetidae</taxon>
        <taxon>Sordariales</taxon>
        <taxon>Podosporaceae</taxon>
        <taxon>Triangularia</taxon>
    </lineage>
</organism>
<evidence type="ECO:0000256" key="1">
    <source>
        <dbReference type="SAM" id="MobiDB-lite"/>
    </source>
</evidence>
<feature type="non-terminal residue" evidence="2">
    <location>
        <position position="116"/>
    </location>
</feature>
<sequence>EEERRRVVSFQLGEGSTRYISKSLEWAIDKLQTYISLIEDSPVYWSALILHPGFKTKWVEQYLEEERASRIKAEFQTFFERDYPAQHPASASTPAPDSRHPTRNHLIQHDFYSPKP</sequence>
<dbReference type="Proteomes" id="UP001302321">
    <property type="component" value="Unassembled WGS sequence"/>
</dbReference>
<proteinExistence type="predicted"/>
<keyword evidence="3" id="KW-1185">Reference proteome</keyword>
<evidence type="ECO:0000313" key="2">
    <source>
        <dbReference type="EMBL" id="KAK4171705.1"/>
    </source>
</evidence>
<dbReference type="EMBL" id="MU866519">
    <property type="protein sequence ID" value="KAK4171705.1"/>
    <property type="molecule type" value="Genomic_DNA"/>
</dbReference>
<evidence type="ECO:0000313" key="3">
    <source>
        <dbReference type="Proteomes" id="UP001302321"/>
    </source>
</evidence>